<reference evidence="1" key="3">
    <citation type="submission" date="2025-09" db="UniProtKB">
        <authorList>
            <consortium name="Ensembl"/>
        </authorList>
    </citation>
    <scope>IDENTIFICATION</scope>
</reference>
<name>H2YEJ3_CIOSA</name>
<evidence type="ECO:0000313" key="2">
    <source>
        <dbReference type="Proteomes" id="UP000007875"/>
    </source>
</evidence>
<keyword evidence="2" id="KW-1185">Reference proteome</keyword>
<dbReference type="Ensembl" id="ENSCSAVT00000003798.1">
    <property type="protein sequence ID" value="ENSCSAVP00000003741.1"/>
    <property type="gene ID" value="ENSCSAVG00000002218.1"/>
</dbReference>
<accession>H2YEJ3</accession>
<reference evidence="1" key="2">
    <citation type="submission" date="2025-08" db="UniProtKB">
        <authorList>
            <consortium name="Ensembl"/>
        </authorList>
    </citation>
    <scope>IDENTIFICATION</scope>
</reference>
<organism evidence="1 2">
    <name type="scientific">Ciona savignyi</name>
    <name type="common">Pacific transparent sea squirt</name>
    <dbReference type="NCBI Taxonomy" id="51511"/>
    <lineage>
        <taxon>Eukaryota</taxon>
        <taxon>Metazoa</taxon>
        <taxon>Chordata</taxon>
        <taxon>Tunicata</taxon>
        <taxon>Ascidiacea</taxon>
        <taxon>Phlebobranchia</taxon>
        <taxon>Cionidae</taxon>
        <taxon>Ciona</taxon>
    </lineage>
</organism>
<dbReference type="Proteomes" id="UP000007875">
    <property type="component" value="Unassembled WGS sequence"/>
</dbReference>
<sequence>MYSAFPCCTLRKNPIKYLTYVHPSFTPANPAKTSWLQHFVDPSCDLNSYPSDMESHRFLIFLSIFCFLSIFPF</sequence>
<proteinExistence type="predicted"/>
<evidence type="ECO:0000313" key="1">
    <source>
        <dbReference type="Ensembl" id="ENSCSAVP00000003741.1"/>
    </source>
</evidence>
<dbReference type="AlphaFoldDB" id="H2YEJ3"/>
<dbReference type="InParanoid" id="H2YEJ3"/>
<protein>
    <submittedName>
        <fullName evidence="1">Uncharacterized protein</fullName>
    </submittedName>
</protein>
<dbReference type="HOGENOM" id="CLU_2704120_0_0_1"/>
<reference evidence="2" key="1">
    <citation type="submission" date="2003-08" db="EMBL/GenBank/DDBJ databases">
        <authorList>
            <person name="Birren B."/>
            <person name="Nusbaum C."/>
            <person name="Abebe A."/>
            <person name="Abouelleil A."/>
            <person name="Adekoya E."/>
            <person name="Ait-zahra M."/>
            <person name="Allen N."/>
            <person name="Allen T."/>
            <person name="An P."/>
            <person name="Anderson M."/>
            <person name="Anderson S."/>
            <person name="Arachchi H."/>
            <person name="Armbruster J."/>
            <person name="Bachantsang P."/>
            <person name="Baldwin J."/>
            <person name="Barry A."/>
            <person name="Bayul T."/>
            <person name="Blitshsteyn B."/>
            <person name="Bloom T."/>
            <person name="Blye J."/>
            <person name="Boguslavskiy L."/>
            <person name="Borowsky M."/>
            <person name="Boukhgalter B."/>
            <person name="Brunache A."/>
            <person name="Butler J."/>
            <person name="Calixte N."/>
            <person name="Calvo S."/>
            <person name="Camarata J."/>
            <person name="Campo K."/>
            <person name="Chang J."/>
            <person name="Cheshatsang Y."/>
            <person name="Citroen M."/>
            <person name="Collymore A."/>
            <person name="Considine T."/>
            <person name="Cook A."/>
            <person name="Cooke P."/>
            <person name="Corum B."/>
            <person name="Cuomo C."/>
            <person name="David R."/>
            <person name="Dawoe T."/>
            <person name="Degray S."/>
            <person name="Dodge S."/>
            <person name="Dooley K."/>
            <person name="Dorje P."/>
            <person name="Dorjee K."/>
            <person name="Dorris L."/>
            <person name="Duffey N."/>
            <person name="Dupes A."/>
            <person name="Elkins T."/>
            <person name="Engels R."/>
            <person name="Erickson J."/>
            <person name="Farina A."/>
            <person name="Faro S."/>
            <person name="Ferreira P."/>
            <person name="Fischer H."/>
            <person name="Fitzgerald M."/>
            <person name="Foley K."/>
            <person name="Gage D."/>
            <person name="Galagan J."/>
            <person name="Gearin G."/>
            <person name="Gnerre S."/>
            <person name="Gnirke A."/>
            <person name="Goyette A."/>
            <person name="Graham J."/>
            <person name="Grandbois E."/>
            <person name="Gyaltsen K."/>
            <person name="Hafez N."/>
            <person name="Hagopian D."/>
            <person name="Hagos B."/>
            <person name="Hall J."/>
            <person name="Hatcher B."/>
            <person name="Heller A."/>
            <person name="Higgins H."/>
            <person name="Honan T."/>
            <person name="Horn A."/>
            <person name="Houde N."/>
            <person name="Hughes L."/>
            <person name="Hulme W."/>
            <person name="Husby E."/>
            <person name="Iliev I."/>
            <person name="Jaffe D."/>
            <person name="Jones C."/>
            <person name="Kamal M."/>
            <person name="Kamat A."/>
            <person name="Kamvysselis M."/>
            <person name="Karlsson E."/>
            <person name="Kells C."/>
            <person name="Kieu A."/>
            <person name="Kisner P."/>
            <person name="Kodira C."/>
            <person name="Kulbokas E."/>
            <person name="Labutti K."/>
            <person name="Lama D."/>
            <person name="Landers T."/>
            <person name="Leger J."/>
            <person name="Levine S."/>
            <person name="Lewis D."/>
            <person name="Lewis T."/>
            <person name="Lindblad-toh K."/>
            <person name="Liu X."/>
            <person name="Lokyitsang T."/>
            <person name="Lokyitsang Y."/>
            <person name="Lucien O."/>
            <person name="Lui A."/>
            <person name="Ma L.J."/>
            <person name="Mabbitt R."/>
            <person name="Macdonald J."/>
            <person name="Maclean C."/>
            <person name="Major J."/>
            <person name="Manning J."/>
            <person name="Marabella R."/>
            <person name="Maru K."/>
            <person name="Matthews C."/>
            <person name="Mauceli E."/>
            <person name="Mccarthy M."/>
            <person name="Mcdonough S."/>
            <person name="Mcghee T."/>
            <person name="Meldrim J."/>
            <person name="Meneus L."/>
            <person name="Mesirov J."/>
            <person name="Mihalev A."/>
            <person name="Mihova T."/>
            <person name="Mikkelsen T."/>
            <person name="Mlenga V."/>
            <person name="Moru K."/>
            <person name="Mozes J."/>
            <person name="Mulrain L."/>
            <person name="Munson G."/>
            <person name="Naylor J."/>
            <person name="Newes C."/>
            <person name="Nguyen C."/>
            <person name="Nguyen N."/>
            <person name="Nguyen T."/>
            <person name="Nicol R."/>
            <person name="Nielsen C."/>
            <person name="Nizzari M."/>
            <person name="Norbu C."/>
            <person name="Norbu N."/>
            <person name="O'donnell P."/>
            <person name="Okoawo O."/>
            <person name="O'leary S."/>
            <person name="Omotosho B."/>
            <person name="O'neill K."/>
            <person name="Osman S."/>
            <person name="Parker S."/>
            <person name="Perrin D."/>
            <person name="Phunkhang P."/>
            <person name="Piqani B."/>
            <person name="Purcell S."/>
            <person name="Rachupka T."/>
            <person name="Ramasamy U."/>
            <person name="Rameau R."/>
            <person name="Ray V."/>
            <person name="Raymond C."/>
            <person name="Retta R."/>
            <person name="Richardson S."/>
            <person name="Rise C."/>
            <person name="Rodriguez J."/>
            <person name="Rogers J."/>
            <person name="Rogov P."/>
            <person name="Rutman M."/>
            <person name="Schupbach R."/>
            <person name="Seaman C."/>
            <person name="Settipalli S."/>
            <person name="Sharpe T."/>
            <person name="Sheridan J."/>
            <person name="Sherpa N."/>
            <person name="Shi J."/>
            <person name="Smirnov S."/>
            <person name="Smith C."/>
            <person name="Sougnez C."/>
            <person name="Spencer B."/>
            <person name="Stalker J."/>
            <person name="Stange-thomann N."/>
            <person name="Stavropoulos S."/>
            <person name="Stetson K."/>
            <person name="Stone C."/>
            <person name="Stone S."/>
            <person name="Stubbs M."/>
            <person name="Talamas J."/>
            <person name="Tchuinga P."/>
            <person name="Tenzing P."/>
            <person name="Tesfaye S."/>
            <person name="Theodore J."/>
            <person name="Thoulutsang Y."/>
            <person name="Topham K."/>
            <person name="Towey S."/>
            <person name="Tsamla T."/>
            <person name="Tsomo N."/>
            <person name="Vallee D."/>
            <person name="Vassiliev H."/>
            <person name="Venkataraman V."/>
            <person name="Vinson J."/>
            <person name="Vo A."/>
            <person name="Wade C."/>
            <person name="Wang S."/>
            <person name="Wangchuk T."/>
            <person name="Wangdi T."/>
            <person name="Whittaker C."/>
            <person name="Wilkinson J."/>
            <person name="Wu Y."/>
            <person name="Wyman D."/>
            <person name="Yadav S."/>
            <person name="Yang S."/>
            <person name="Yang X."/>
            <person name="Yeager S."/>
            <person name="Yee E."/>
            <person name="Young G."/>
            <person name="Zainoun J."/>
            <person name="Zembeck L."/>
            <person name="Zimmer A."/>
            <person name="Zody M."/>
            <person name="Lander E."/>
        </authorList>
    </citation>
    <scope>NUCLEOTIDE SEQUENCE [LARGE SCALE GENOMIC DNA]</scope>
</reference>